<evidence type="ECO:0000313" key="2">
    <source>
        <dbReference type="Proteomes" id="UP000010077"/>
    </source>
</evidence>
<dbReference type="EMBL" id="CP003539">
    <property type="protein sequence ID" value="AFX99399.1"/>
    <property type="molecule type" value="Genomic_DNA"/>
</dbReference>
<accession>K7YS83</accession>
<reference evidence="1 2" key="1">
    <citation type="journal article" date="2012" name="Proc. Natl. Acad. Sci. U.S.A.">
        <title>Genome streamlining and chemical defense in a coral reef symbiosis.</title>
        <authorList>
            <person name="Kwan J.C."/>
            <person name="Donia M.S."/>
            <person name="Han A.W."/>
            <person name="Hirose E."/>
            <person name="Haygood M.G."/>
            <person name="Schmidt E.W."/>
        </authorList>
    </citation>
    <scope>NUCLEOTIDE SEQUENCE [LARGE SCALE GENOMIC DNA]</scope>
    <source>
        <strain evidence="1 2">L2</strain>
    </source>
</reference>
<name>K7YS83_9PROT</name>
<gene>
    <name evidence="1" type="ORF">A1OE_1224</name>
</gene>
<sequence>MYSYFSVSFLVLSDSILVINTQVFSMITNGVQINLDIKNIQ</sequence>
<dbReference type="HOGENOM" id="CLU_3267274_0_0_5"/>
<dbReference type="STRING" id="1193729.A1OE_1224"/>
<organism evidence="1 2">
    <name type="scientific">Candidatus Endolissoclinum faulkneri L2</name>
    <dbReference type="NCBI Taxonomy" id="1193729"/>
    <lineage>
        <taxon>Bacteria</taxon>
        <taxon>Pseudomonadati</taxon>
        <taxon>Pseudomonadota</taxon>
        <taxon>Alphaproteobacteria</taxon>
        <taxon>Rhodospirillales</taxon>
        <taxon>Rhodospirillaceae</taxon>
        <taxon>Candidatus Endolissoclinum</taxon>
    </lineage>
</organism>
<dbReference type="KEGG" id="thal:A1OE_1224"/>
<proteinExistence type="predicted"/>
<dbReference type="AlphaFoldDB" id="K7YS83"/>
<keyword evidence="2" id="KW-1185">Reference proteome</keyword>
<dbReference type="Proteomes" id="UP000010077">
    <property type="component" value="Chromosome"/>
</dbReference>
<evidence type="ECO:0000313" key="1">
    <source>
        <dbReference type="EMBL" id="AFX99399.1"/>
    </source>
</evidence>
<protein>
    <submittedName>
        <fullName evidence="1">Uncharacterized protein</fullName>
    </submittedName>
</protein>